<dbReference type="InterPro" id="IPR028082">
    <property type="entry name" value="Peripla_BP_I"/>
</dbReference>
<organism evidence="5 6">
    <name type="scientific">Bifidobacterium oedipodis</name>
    <dbReference type="NCBI Taxonomy" id="2675322"/>
    <lineage>
        <taxon>Bacteria</taxon>
        <taxon>Bacillati</taxon>
        <taxon>Actinomycetota</taxon>
        <taxon>Actinomycetes</taxon>
        <taxon>Bifidobacteriales</taxon>
        <taxon>Bifidobacteriaceae</taxon>
        <taxon>Bifidobacterium</taxon>
    </lineage>
</organism>
<dbReference type="AlphaFoldDB" id="A0A7Y0ERK9"/>
<gene>
    <name evidence="5" type="ORF">G1C95_1233</name>
</gene>
<dbReference type="SUPFAM" id="SSF47413">
    <property type="entry name" value="lambda repressor-like DNA-binding domains"/>
    <property type="match status" value="1"/>
</dbReference>
<evidence type="ECO:0000313" key="5">
    <source>
        <dbReference type="EMBL" id="NMM94046.1"/>
    </source>
</evidence>
<dbReference type="PANTHER" id="PTHR30146">
    <property type="entry name" value="LACI-RELATED TRANSCRIPTIONAL REPRESSOR"/>
    <property type="match status" value="1"/>
</dbReference>
<dbReference type="CDD" id="cd01392">
    <property type="entry name" value="HTH_LacI"/>
    <property type="match status" value="1"/>
</dbReference>
<dbReference type="EMBL" id="JAAIII010000003">
    <property type="protein sequence ID" value="NMM94046.1"/>
    <property type="molecule type" value="Genomic_DNA"/>
</dbReference>
<evidence type="ECO:0000256" key="2">
    <source>
        <dbReference type="ARBA" id="ARBA00023125"/>
    </source>
</evidence>
<evidence type="ECO:0000256" key="1">
    <source>
        <dbReference type="ARBA" id="ARBA00023015"/>
    </source>
</evidence>
<dbReference type="PANTHER" id="PTHR30146:SF153">
    <property type="entry name" value="LACTOSE OPERON REPRESSOR"/>
    <property type="match status" value="1"/>
</dbReference>
<name>A0A7Y0ERK9_9BIFI</name>
<dbReference type="SMART" id="SM00354">
    <property type="entry name" value="HTH_LACI"/>
    <property type="match status" value="1"/>
</dbReference>
<dbReference type="Gene3D" id="3.40.50.2300">
    <property type="match status" value="2"/>
</dbReference>
<dbReference type="Gene3D" id="1.10.260.40">
    <property type="entry name" value="lambda repressor-like DNA-binding domains"/>
    <property type="match status" value="1"/>
</dbReference>
<dbReference type="Pfam" id="PF00356">
    <property type="entry name" value="LacI"/>
    <property type="match status" value="1"/>
</dbReference>
<dbReference type="Proteomes" id="UP000532194">
    <property type="component" value="Unassembled WGS sequence"/>
</dbReference>
<dbReference type="Pfam" id="PF13377">
    <property type="entry name" value="Peripla_BP_3"/>
    <property type="match status" value="1"/>
</dbReference>
<evidence type="ECO:0000313" key="6">
    <source>
        <dbReference type="Proteomes" id="UP000532194"/>
    </source>
</evidence>
<dbReference type="CDD" id="cd06267">
    <property type="entry name" value="PBP1_LacI_sugar_binding-like"/>
    <property type="match status" value="1"/>
</dbReference>
<protein>
    <submittedName>
        <fullName evidence="5">Transcriptional regulator LacI family</fullName>
    </submittedName>
</protein>
<proteinExistence type="predicted"/>
<comment type="caution">
    <text evidence="5">The sequence shown here is derived from an EMBL/GenBank/DDBJ whole genome shotgun (WGS) entry which is preliminary data.</text>
</comment>
<feature type="domain" description="HTH lacI-type" evidence="4">
    <location>
        <begin position="3"/>
        <end position="57"/>
    </location>
</feature>
<dbReference type="GO" id="GO:0000976">
    <property type="term" value="F:transcription cis-regulatory region binding"/>
    <property type="evidence" value="ECO:0007669"/>
    <property type="project" value="TreeGrafter"/>
</dbReference>
<evidence type="ECO:0000259" key="4">
    <source>
        <dbReference type="PROSITE" id="PS50932"/>
    </source>
</evidence>
<dbReference type="InterPro" id="IPR046335">
    <property type="entry name" value="LacI/GalR-like_sensor"/>
</dbReference>
<dbReference type="InterPro" id="IPR010982">
    <property type="entry name" value="Lambda_DNA-bd_dom_sf"/>
</dbReference>
<reference evidence="5 6" key="1">
    <citation type="submission" date="2020-02" db="EMBL/GenBank/DDBJ databases">
        <title>Characterization of phylogenetic diversity of novel bifidobacterial species isolated in Czech ZOOs.</title>
        <authorList>
            <person name="Lugli G.A."/>
            <person name="Vera N.B."/>
            <person name="Ventura M."/>
        </authorList>
    </citation>
    <scope>NUCLEOTIDE SEQUENCE [LARGE SCALE GENOMIC DNA]</scope>
    <source>
        <strain evidence="5 6">DSM 109957</strain>
    </source>
</reference>
<sequence>MKSTIHDVAEKAGVSVATVSRTFSRPDVVSQTTRDKVLQAAKDLDFNISRSAAALKSQQSFRVAMLTSEAHANWFNANISIALNDVLQPAGYDICTYRIANAAERQAFFADLPLRRNVDAVIVNSFSIDGDEISNLKKMNIPVVGINVPSSAGFDATISIDEYESMRLLVRHLHDLGHRDISFVCSNSAQAPLRYSADLRMDAFLRACHDFDDTTPTVIRVPRDKENEDELILSRFLTQSPRPTAICCQSDATAIPLIFKLPRCGVSVPRDVSVLGFDDSTYARQVELTTIHQSPEELGYEAARRTLQLIQGTCPEPRHLTMETYLALRGTTAPPRSSNGQRND</sequence>
<keyword evidence="6" id="KW-1185">Reference proteome</keyword>
<keyword evidence="3" id="KW-0804">Transcription</keyword>
<evidence type="ECO:0000256" key="3">
    <source>
        <dbReference type="ARBA" id="ARBA00023163"/>
    </source>
</evidence>
<accession>A0A7Y0ERK9</accession>
<keyword evidence="2" id="KW-0238">DNA-binding</keyword>
<dbReference type="SUPFAM" id="SSF53822">
    <property type="entry name" value="Periplasmic binding protein-like I"/>
    <property type="match status" value="1"/>
</dbReference>
<dbReference type="InterPro" id="IPR000843">
    <property type="entry name" value="HTH_LacI"/>
</dbReference>
<keyword evidence="1" id="KW-0805">Transcription regulation</keyword>
<dbReference type="GO" id="GO:0003700">
    <property type="term" value="F:DNA-binding transcription factor activity"/>
    <property type="evidence" value="ECO:0007669"/>
    <property type="project" value="TreeGrafter"/>
</dbReference>
<dbReference type="PROSITE" id="PS50932">
    <property type="entry name" value="HTH_LACI_2"/>
    <property type="match status" value="1"/>
</dbReference>